<dbReference type="Pfam" id="PF18013">
    <property type="entry name" value="Phage_lysozyme2"/>
    <property type="match status" value="1"/>
</dbReference>
<sequence length="619" mass="64029">MANVFSITISAVDRATAVAQNVNKAVAKITKPISDVKASVSAFSKETGMDKLGRSIEKVGIFATESARRVASLAPPVAALTGAATVAGVVAFATSWGRSAVQIRNTAYSIGIGTTQLQEYQGAARLAGVSSEAMTNGLKSVGSAFEDAAAGRDTFVAGVLADKGIGIHRLRDGSIDTARALKDVANAASKISNTQARQKFLEIFGVSDLAPLLGKGGAAIDAYVEKFRKLNAVMTPEQIAQGERYNEAIVGLDASVDKLKNSIGASLAPALAQVADQMVPIANEYGPKIAKWIETTDWSAKADEVKEFVDAIGGVQTIGAALAAITFAGPLASIATLIARAARLVGLLTTIAATTAPGGAAVIAAGGYIAEKERAEALDRSIHQLPGESAAGRDQRVAEAIAGGVATPNVTAPADGGLGGRIFRSIRGLFVKSAADNSQTAAIVQRFQDMGWTQTQASGIAANLFRESGYSASAVGDNGAAYGLGQWHADRQEAFRKRFGIDIRNSTLDQQLQFVDYEMRQGAEKRAGDALAQAQTAAQAGDVVSRLYERPADVEGEASRRAADAVAVSQSVSQSRDGTVHVKVELPNAPPGTRATVRTTGNTTASTNVGDSALMEPAI</sequence>
<feature type="domain" description="Phage tail lysozyme" evidence="2">
    <location>
        <begin position="441"/>
        <end position="565"/>
    </location>
</feature>
<dbReference type="RefSeq" id="WP_158759709.1">
    <property type="nucleotide sequence ID" value="NZ_CP046910.1"/>
</dbReference>
<evidence type="ECO:0000259" key="2">
    <source>
        <dbReference type="Pfam" id="PF18013"/>
    </source>
</evidence>
<dbReference type="Proteomes" id="UP000434209">
    <property type="component" value="Chromosome 2"/>
</dbReference>
<feature type="compositionally biased region" description="Low complexity" evidence="1">
    <location>
        <begin position="592"/>
        <end position="609"/>
    </location>
</feature>
<proteinExistence type="predicted"/>
<dbReference type="OrthoDB" id="6775714at2"/>
<dbReference type="AlphaFoldDB" id="A0A7Z2G846"/>
<evidence type="ECO:0000313" key="3">
    <source>
        <dbReference type="EMBL" id="QGZ56755.1"/>
    </source>
</evidence>
<dbReference type="KEGG" id="pacp:FAZ97_17485"/>
<feature type="region of interest" description="Disordered" evidence="1">
    <location>
        <begin position="586"/>
        <end position="619"/>
    </location>
</feature>
<name>A0A7Z2G846_9BURK</name>
<accession>A0A7Z2G846</accession>
<gene>
    <name evidence="3" type="ORF">FAZ97_17485</name>
</gene>
<protein>
    <recommendedName>
        <fullName evidence="2">Phage tail lysozyme domain-containing protein</fullName>
    </recommendedName>
</protein>
<keyword evidence="4" id="KW-1185">Reference proteome</keyword>
<dbReference type="Gene3D" id="1.10.530.10">
    <property type="match status" value="1"/>
</dbReference>
<reference evidence="3 4" key="1">
    <citation type="submission" date="2019-12" db="EMBL/GenBank/DDBJ databases">
        <title>Paraburkholderia acidiphila 7Q-K02 sp. nov and Paraburkholderia acidisoli DHF22 sp. nov., two strains isolated from forest soil.</title>
        <authorList>
            <person name="Gao Z."/>
            <person name="Qiu L."/>
        </authorList>
    </citation>
    <scope>NUCLEOTIDE SEQUENCE [LARGE SCALE GENOMIC DNA]</scope>
    <source>
        <strain evidence="3 4">7Q-K02</strain>
    </source>
</reference>
<dbReference type="InterPro" id="IPR041219">
    <property type="entry name" value="Phage_lysozyme2"/>
</dbReference>
<dbReference type="EMBL" id="CP046910">
    <property type="protein sequence ID" value="QGZ56755.1"/>
    <property type="molecule type" value="Genomic_DNA"/>
</dbReference>
<evidence type="ECO:0000256" key="1">
    <source>
        <dbReference type="SAM" id="MobiDB-lite"/>
    </source>
</evidence>
<evidence type="ECO:0000313" key="4">
    <source>
        <dbReference type="Proteomes" id="UP000434209"/>
    </source>
</evidence>
<organism evidence="3 4">
    <name type="scientific">Paraburkholderia acidiphila</name>
    <dbReference type="NCBI Taxonomy" id="2571747"/>
    <lineage>
        <taxon>Bacteria</taxon>
        <taxon>Pseudomonadati</taxon>
        <taxon>Pseudomonadota</taxon>
        <taxon>Betaproteobacteria</taxon>
        <taxon>Burkholderiales</taxon>
        <taxon>Burkholderiaceae</taxon>
        <taxon>Paraburkholderia</taxon>
    </lineage>
</organism>